<evidence type="ECO:0000313" key="2">
    <source>
        <dbReference type="Proteomes" id="UP000198862"/>
    </source>
</evidence>
<gene>
    <name evidence="1" type="ORF">SAMN02745724_02990</name>
</gene>
<proteinExistence type="predicted"/>
<sequence>MRYFYTEFMDNSNNIEQIVDPNSIAWEYLSCIANVNCDQIDFELMLELHFDKSDINKILSASEYYKKAIKNEDWKSLGLN</sequence>
<keyword evidence="2" id="KW-1185">Reference proteome</keyword>
<evidence type="ECO:0000313" key="1">
    <source>
        <dbReference type="EMBL" id="SFC94261.1"/>
    </source>
</evidence>
<name>A0A1I1N9C0_9GAMM</name>
<reference evidence="1 2" key="1">
    <citation type="submission" date="2016-10" db="EMBL/GenBank/DDBJ databases">
        <authorList>
            <person name="de Groot N.N."/>
        </authorList>
    </citation>
    <scope>NUCLEOTIDE SEQUENCE [LARGE SCALE GENOMIC DNA]</scope>
    <source>
        <strain evidence="1 2">DSM 6059</strain>
    </source>
</reference>
<dbReference type="AlphaFoldDB" id="A0A1I1N9C0"/>
<organism evidence="1 2">
    <name type="scientific">Pseudoalteromonas denitrificans DSM 6059</name>
    <dbReference type="NCBI Taxonomy" id="1123010"/>
    <lineage>
        <taxon>Bacteria</taxon>
        <taxon>Pseudomonadati</taxon>
        <taxon>Pseudomonadota</taxon>
        <taxon>Gammaproteobacteria</taxon>
        <taxon>Alteromonadales</taxon>
        <taxon>Pseudoalteromonadaceae</taxon>
        <taxon>Pseudoalteromonas</taxon>
    </lineage>
</organism>
<accession>A0A1I1N9C0</accession>
<dbReference type="EMBL" id="FOLO01000024">
    <property type="protein sequence ID" value="SFC94261.1"/>
    <property type="molecule type" value="Genomic_DNA"/>
</dbReference>
<dbReference type="Proteomes" id="UP000198862">
    <property type="component" value="Unassembled WGS sequence"/>
</dbReference>
<protein>
    <submittedName>
        <fullName evidence="1">Uncharacterized protein</fullName>
    </submittedName>
</protein>